<dbReference type="EMBL" id="JADPRT010000001">
    <property type="protein sequence ID" value="MBF9066575.1"/>
    <property type="molecule type" value="Genomic_DNA"/>
</dbReference>
<name>A0A931FBW9_9ACTN</name>
<proteinExistence type="predicted"/>
<dbReference type="RefSeq" id="WP_196191773.1">
    <property type="nucleotide sequence ID" value="NZ_JADPRT010000001.1"/>
</dbReference>
<keyword evidence="2" id="KW-1185">Reference proteome</keyword>
<dbReference type="Proteomes" id="UP000657385">
    <property type="component" value="Unassembled WGS sequence"/>
</dbReference>
<protein>
    <submittedName>
        <fullName evidence="1">Uncharacterized protein</fullName>
    </submittedName>
</protein>
<accession>A0A931FBW9</accession>
<comment type="caution">
    <text evidence="1">The sequence shown here is derived from an EMBL/GenBank/DDBJ whole genome shotgun (WGS) entry which is preliminary data.</text>
</comment>
<evidence type="ECO:0000313" key="1">
    <source>
        <dbReference type="EMBL" id="MBF9066575.1"/>
    </source>
</evidence>
<dbReference type="AlphaFoldDB" id="A0A931FBW9"/>
<gene>
    <name evidence="1" type="ORF">I2501_00815</name>
</gene>
<reference evidence="1" key="1">
    <citation type="submission" date="2020-11" db="EMBL/GenBank/DDBJ databases">
        <title>Isolation and identification of active actinomycetes.</title>
        <authorList>
            <person name="Yu B."/>
        </authorList>
    </citation>
    <scope>NUCLEOTIDE SEQUENCE</scope>
    <source>
        <strain evidence="1">NEAU-YB345</strain>
    </source>
</reference>
<sequence>MTDWDGDERRPARVVVHHVVNPEGGIPFRRVTIMGQEAGKAYGTADVVAFIRRAGLDDVDVDDPGLIDWEGGGPAVWE</sequence>
<evidence type="ECO:0000313" key="2">
    <source>
        <dbReference type="Proteomes" id="UP000657385"/>
    </source>
</evidence>
<organism evidence="1 2">
    <name type="scientific">Streptacidiphilus fuscans</name>
    <dbReference type="NCBI Taxonomy" id="2789292"/>
    <lineage>
        <taxon>Bacteria</taxon>
        <taxon>Bacillati</taxon>
        <taxon>Actinomycetota</taxon>
        <taxon>Actinomycetes</taxon>
        <taxon>Kitasatosporales</taxon>
        <taxon>Streptomycetaceae</taxon>
        <taxon>Streptacidiphilus</taxon>
    </lineage>
</organism>